<dbReference type="Proteomes" id="UP000518316">
    <property type="component" value="Unassembled WGS sequence"/>
</dbReference>
<dbReference type="RefSeq" id="WP_182597779.1">
    <property type="nucleotide sequence ID" value="NZ_JACIVC010000044.1"/>
</dbReference>
<sequence length="675" mass="77466">MDSAWLNNNRIREQLKNDVFTLLPNRIAGNDVVKKQLYTEIVEWLKLPVTFDKENASIVLIEENNKYDNDESFDVQEKNGQIIIIGNNSKALLYGFYSLIRMKLTGKLKTGIHTPSQSLRMINHWDQTDGSIERGYSGASIFFGNFNKLDNPDKGNFNVKLINGDIFRHDTKRLVYYARMLASVGINSISINNVNVRGQGIELITNKYLNGVQEIADIFRKFGIKLFLSINWAAPKLIGGLETSNPLDDKVKKFWRDICKNIYSYIPDFGGFVVKADSEGEPGPYQYGCDHAQGANMLADAIKPFDGLIIWRAFVYNSHQDWRNRKNDRAKAAFENFASLDGKFSSNVILQMKFGPIDFQTAEPLQPLFGKLRNTNQMMEFEITAEYLGHQIDINYVLPQWCKMINFNTEYEDLPDPKAGAILRETAVDSNNVGIAAVGNVGMSEHWTGNPLAQSNLYGYGRLCWDNQLSAEEILKEWIIQMFPSIKKESKDKIYSIMITSNKTYADYCAPLGVGFMVVPHYHYGPSVNGYEYDRWGTYHFADRNGVGVDRTIKTGSGFVSMYSKKLANKFENPDTTPMDVMLFFHHLNYDFILPNNKTLIQTIYDLHFRGYENVKKYVKQWNCLKNDIEESIYDTVQVCLNEQLKNALEWRDQVNTYFYRMSGVKDSLGRKIYS</sequence>
<dbReference type="InterPro" id="IPR037054">
    <property type="entry name" value="A-glucoronidase_C_sf"/>
</dbReference>
<dbReference type="GO" id="GO:0005576">
    <property type="term" value="C:extracellular region"/>
    <property type="evidence" value="ECO:0007669"/>
    <property type="project" value="InterPro"/>
</dbReference>
<dbReference type="EMBL" id="JACIVC010000044">
    <property type="protein sequence ID" value="MBB1069107.1"/>
    <property type="molecule type" value="Genomic_DNA"/>
</dbReference>
<dbReference type="InterPro" id="IPR011100">
    <property type="entry name" value="Glyco_hydro_67_cat"/>
</dbReference>
<feature type="domain" description="Glycosyl hydrolase family 67 catalytic" evidence="3">
    <location>
        <begin position="112"/>
        <end position="447"/>
    </location>
</feature>
<organism evidence="4 5">
    <name type="scientific">Limosilactobacillus albertensis</name>
    <dbReference type="NCBI Taxonomy" id="2759752"/>
    <lineage>
        <taxon>Bacteria</taxon>
        <taxon>Bacillati</taxon>
        <taxon>Bacillota</taxon>
        <taxon>Bacilli</taxon>
        <taxon>Lactobacillales</taxon>
        <taxon>Lactobacillaceae</taxon>
        <taxon>Limosilactobacillus</taxon>
    </lineage>
</organism>
<protein>
    <submittedName>
        <fullName evidence="4">Alpha-glucuronidase</fullName>
    </submittedName>
</protein>
<keyword evidence="1" id="KW-0378">Hydrolase</keyword>
<dbReference type="GO" id="GO:0045493">
    <property type="term" value="P:xylan catabolic process"/>
    <property type="evidence" value="ECO:0007669"/>
    <property type="project" value="InterPro"/>
</dbReference>
<dbReference type="Pfam" id="PF07477">
    <property type="entry name" value="Glyco_hydro_67C"/>
    <property type="match status" value="1"/>
</dbReference>
<comment type="caution">
    <text evidence="4">The sequence shown here is derived from an EMBL/GenBank/DDBJ whole genome shotgun (WGS) entry which is preliminary data.</text>
</comment>
<dbReference type="GO" id="GO:0046559">
    <property type="term" value="F:alpha-glucuronidase activity"/>
    <property type="evidence" value="ECO:0007669"/>
    <property type="project" value="InterPro"/>
</dbReference>
<dbReference type="Gene3D" id="3.20.20.80">
    <property type="entry name" value="Glycosidases"/>
    <property type="match status" value="1"/>
</dbReference>
<dbReference type="PANTHER" id="PTHR39207">
    <property type="entry name" value="ALPHA-GLUCURONIDASE A"/>
    <property type="match status" value="1"/>
</dbReference>
<dbReference type="GO" id="GO:0033939">
    <property type="term" value="F:xylan alpha-1,2-glucuronosidase activity"/>
    <property type="evidence" value="ECO:0007669"/>
    <property type="project" value="TreeGrafter"/>
</dbReference>
<gene>
    <name evidence="4" type="ORF">H5S40_02855</name>
</gene>
<evidence type="ECO:0000313" key="5">
    <source>
        <dbReference type="Proteomes" id="UP000518316"/>
    </source>
</evidence>
<dbReference type="Pfam" id="PF07488">
    <property type="entry name" value="Glyco_hydro_67M"/>
    <property type="match status" value="1"/>
</dbReference>
<dbReference type="SUPFAM" id="SSF51445">
    <property type="entry name" value="(Trans)glycosidases"/>
    <property type="match status" value="1"/>
</dbReference>
<dbReference type="SUPFAM" id="SSF55545">
    <property type="entry name" value="beta-N-acetylhexosaminidase-like domain"/>
    <property type="match status" value="1"/>
</dbReference>
<evidence type="ECO:0000259" key="2">
    <source>
        <dbReference type="Pfam" id="PF07477"/>
    </source>
</evidence>
<dbReference type="InterPro" id="IPR029018">
    <property type="entry name" value="Hex-like_dom2"/>
</dbReference>
<dbReference type="InterPro" id="IPR017853">
    <property type="entry name" value="GH"/>
</dbReference>
<proteinExistence type="predicted"/>
<keyword evidence="5" id="KW-1185">Reference proteome</keyword>
<name>A0A7W3TQN0_9LACO</name>
<accession>A0A7W3TQN0</accession>
<dbReference type="InterPro" id="IPR011099">
    <property type="entry name" value="Glyco_hydro_67_C"/>
</dbReference>
<evidence type="ECO:0000256" key="1">
    <source>
        <dbReference type="ARBA" id="ARBA00022801"/>
    </source>
</evidence>
<dbReference type="PANTHER" id="PTHR39207:SF1">
    <property type="entry name" value="ALPHA-GLUCURONIDASE A"/>
    <property type="match status" value="1"/>
</dbReference>
<feature type="domain" description="Glycosyl hydrolase family 67 C-terminal" evidence="2">
    <location>
        <begin position="448"/>
        <end position="671"/>
    </location>
</feature>
<evidence type="ECO:0000259" key="3">
    <source>
        <dbReference type="Pfam" id="PF07488"/>
    </source>
</evidence>
<reference evidence="4 5" key="1">
    <citation type="submission" date="2020-07" db="EMBL/GenBank/DDBJ databases">
        <title>Description of Limosilactobacillus balticus sp. nov., Limosilactobacillus agrestis sp. nov., Limosilactobacillus albertensis sp. nov., Limosilactobacillus rudii sp. nov., Limosilactobacillus fastidiosus sp. nov., five novel Limosilactobacillus species isolated from the vertebrate gastrointestinal tract, and proposal of 6 subspecies of Limosilactobacillus reuteri adapted to the gastrointestinal tract of specific vertebrate hosts.</title>
        <authorList>
            <person name="Li F."/>
            <person name="Cheng C."/>
            <person name="Zheng J."/>
            <person name="Quevedo R.M."/>
            <person name="Li J."/>
            <person name="Roos S."/>
            <person name="Gaenzle M.G."/>
            <person name="Walter J."/>
        </authorList>
    </citation>
    <scope>NUCLEOTIDE SEQUENCE [LARGE SCALE GENOMIC DNA]</scope>
    <source>
        <strain evidence="4 5">RRLNB_1_1</strain>
    </source>
</reference>
<dbReference type="AlphaFoldDB" id="A0A7W3TQN0"/>
<evidence type="ECO:0000313" key="4">
    <source>
        <dbReference type="EMBL" id="MBB1069107.1"/>
    </source>
</evidence>
<dbReference type="Gene3D" id="3.90.1330.10">
    <property type="entry name" value="Alpha-glucuronidase, C-terminal domain"/>
    <property type="match status" value="1"/>
</dbReference>